<name>A0A5B9FSU3_9FLAO</name>
<reference evidence="1 2" key="1">
    <citation type="submission" date="2019-08" db="EMBL/GenBank/DDBJ databases">
        <title>Flavobacterium alkalisoli sp. nov., isolated from rhizosphere soil of Suaeda salsa.</title>
        <authorList>
            <person name="Sun J.-Q."/>
            <person name="Xu L."/>
        </authorList>
    </citation>
    <scope>NUCLEOTIDE SEQUENCE [LARGE SCALE GENOMIC DNA]</scope>
    <source>
        <strain evidence="1 2">XS-5</strain>
    </source>
</reference>
<accession>A0A5B9FSU3</accession>
<protein>
    <submittedName>
        <fullName evidence="1">Uncharacterized protein</fullName>
    </submittedName>
</protein>
<gene>
    <name evidence="1" type="ORF">FUA48_10560</name>
</gene>
<dbReference type="AlphaFoldDB" id="A0A5B9FSU3"/>
<evidence type="ECO:0000313" key="1">
    <source>
        <dbReference type="EMBL" id="QEE50005.1"/>
    </source>
</evidence>
<dbReference type="OrthoDB" id="1441906at2"/>
<organism evidence="1 2">
    <name type="scientific">Flavobacterium alkalisoli</name>
    <dbReference type="NCBI Taxonomy" id="2602769"/>
    <lineage>
        <taxon>Bacteria</taxon>
        <taxon>Pseudomonadati</taxon>
        <taxon>Bacteroidota</taxon>
        <taxon>Flavobacteriia</taxon>
        <taxon>Flavobacteriales</taxon>
        <taxon>Flavobacteriaceae</taxon>
        <taxon>Flavobacterium</taxon>
    </lineage>
</organism>
<dbReference type="KEGG" id="fak:FUA48_10560"/>
<proteinExistence type="predicted"/>
<sequence>MQLPRGITGFNIQTSNTFFTKENVKEFLSGLTYPFIIKDIEQPHHTANYFRITIINTQGNSPYIMLVHECFPFASIIQTDSPKQITSANFIAIPNDFKESITALTFLEPEILQQEVNQQHIANLGKTEINQIEYWQPQSLGEIIFNHYD</sequence>
<evidence type="ECO:0000313" key="2">
    <source>
        <dbReference type="Proteomes" id="UP000321222"/>
    </source>
</evidence>
<dbReference type="EMBL" id="CP042831">
    <property type="protein sequence ID" value="QEE50005.1"/>
    <property type="molecule type" value="Genomic_DNA"/>
</dbReference>
<dbReference type="RefSeq" id="WP_147583498.1">
    <property type="nucleotide sequence ID" value="NZ_CP042831.1"/>
</dbReference>
<keyword evidence="2" id="KW-1185">Reference proteome</keyword>
<dbReference type="Proteomes" id="UP000321222">
    <property type="component" value="Chromosome"/>
</dbReference>